<sequence>MTENTARRVGLGATSLGALVGTIVLAAPQAGAWPSDVQVSDSSHSVGCTYTVTATLDVDRLLSVSFQDNGVAFGGTVTPNIVTSKASVQWTPSTAGSHTITAIQDFISKSVTVQVDPQSAFGSFGCGPSGILSGGSGVLNSLFPSISG</sequence>
<name>A0A7K1V9S4_9NOCA</name>
<keyword evidence="2" id="KW-1185">Reference proteome</keyword>
<accession>A0A7K1V9S4</accession>
<dbReference type="Proteomes" id="UP000466794">
    <property type="component" value="Unassembled WGS sequence"/>
</dbReference>
<evidence type="ECO:0000313" key="1">
    <source>
        <dbReference type="EMBL" id="MVU83212.1"/>
    </source>
</evidence>
<protein>
    <recommendedName>
        <fullName evidence="3">Ig-like domain repeat protein</fullName>
    </recommendedName>
</protein>
<gene>
    <name evidence="1" type="ORF">GPX89_38980</name>
</gene>
<organism evidence="1 2">
    <name type="scientific">Nocardia terrae</name>
    <dbReference type="NCBI Taxonomy" id="2675851"/>
    <lineage>
        <taxon>Bacteria</taxon>
        <taxon>Bacillati</taxon>
        <taxon>Actinomycetota</taxon>
        <taxon>Actinomycetes</taxon>
        <taxon>Mycobacteriales</taxon>
        <taxon>Nocardiaceae</taxon>
        <taxon>Nocardia</taxon>
    </lineage>
</organism>
<evidence type="ECO:0008006" key="3">
    <source>
        <dbReference type="Google" id="ProtNLM"/>
    </source>
</evidence>
<dbReference type="RefSeq" id="WP_157392777.1">
    <property type="nucleotide sequence ID" value="NZ_WRPP01000012.1"/>
</dbReference>
<dbReference type="EMBL" id="WRPP01000012">
    <property type="protein sequence ID" value="MVU83212.1"/>
    <property type="molecule type" value="Genomic_DNA"/>
</dbReference>
<reference evidence="1 2" key="1">
    <citation type="submission" date="2019-12" db="EMBL/GenBank/DDBJ databases">
        <title>Nocardia sp. nov. ET3-3 isolated from soil.</title>
        <authorList>
            <person name="Kanchanasin P."/>
            <person name="Tanasupawat S."/>
            <person name="Yuki M."/>
            <person name="Kudo T."/>
        </authorList>
    </citation>
    <scope>NUCLEOTIDE SEQUENCE [LARGE SCALE GENOMIC DNA]</scope>
    <source>
        <strain evidence="1 2">ET3-3</strain>
    </source>
</reference>
<evidence type="ECO:0000313" key="2">
    <source>
        <dbReference type="Proteomes" id="UP000466794"/>
    </source>
</evidence>
<comment type="caution">
    <text evidence="1">The sequence shown here is derived from an EMBL/GenBank/DDBJ whole genome shotgun (WGS) entry which is preliminary data.</text>
</comment>
<proteinExistence type="predicted"/>
<dbReference type="AlphaFoldDB" id="A0A7K1V9S4"/>